<accession>A0ABR1LRI0</accession>
<dbReference type="EMBL" id="JBBPEH010000006">
    <property type="protein sequence ID" value="KAK7537288.1"/>
    <property type="molecule type" value="Genomic_DNA"/>
</dbReference>
<feature type="compositionally biased region" description="Low complexity" evidence="1">
    <location>
        <begin position="43"/>
        <end position="54"/>
    </location>
</feature>
<feature type="region of interest" description="Disordered" evidence="1">
    <location>
        <begin position="133"/>
        <end position="171"/>
    </location>
</feature>
<name>A0ABR1LRI0_9PEZI</name>
<protein>
    <submittedName>
        <fullName evidence="2">Uncharacterized protein</fullName>
    </submittedName>
</protein>
<keyword evidence="3" id="KW-1185">Reference proteome</keyword>
<comment type="caution">
    <text evidence="2">The sequence shown here is derived from an EMBL/GenBank/DDBJ whole genome shotgun (WGS) entry which is preliminary data.</text>
</comment>
<dbReference type="RefSeq" id="XP_066655439.1">
    <property type="nucleotide sequence ID" value="XM_066795730.1"/>
</dbReference>
<feature type="region of interest" description="Disordered" evidence="1">
    <location>
        <begin position="1"/>
        <end position="85"/>
    </location>
</feature>
<feature type="compositionally biased region" description="Basic residues" evidence="1">
    <location>
        <begin position="63"/>
        <end position="75"/>
    </location>
</feature>
<reference evidence="2 3" key="1">
    <citation type="submission" date="2024-04" db="EMBL/GenBank/DDBJ databases">
        <title>Phyllosticta paracitricarpa is synonymous to the EU quarantine fungus P. citricarpa based on phylogenomic analyses.</title>
        <authorList>
            <consortium name="Lawrence Berkeley National Laboratory"/>
            <person name="Van ingen-buijs V.A."/>
            <person name="Van westerhoven A.C."/>
            <person name="Haridas S."/>
            <person name="Skiadas P."/>
            <person name="Martin F."/>
            <person name="Groenewald J.Z."/>
            <person name="Crous P.W."/>
            <person name="Seidl M.F."/>
        </authorList>
    </citation>
    <scope>NUCLEOTIDE SEQUENCE [LARGE SCALE GENOMIC DNA]</scope>
    <source>
        <strain evidence="2 3">CPC 17464</strain>
    </source>
</reference>
<evidence type="ECO:0000256" key="1">
    <source>
        <dbReference type="SAM" id="MobiDB-lite"/>
    </source>
</evidence>
<gene>
    <name evidence="2" type="ORF">J3D65DRAFT_374814</name>
</gene>
<dbReference type="GeneID" id="92028636"/>
<evidence type="ECO:0000313" key="2">
    <source>
        <dbReference type="EMBL" id="KAK7537288.1"/>
    </source>
</evidence>
<dbReference type="Proteomes" id="UP001360953">
    <property type="component" value="Unassembled WGS sequence"/>
</dbReference>
<organism evidence="2 3">
    <name type="scientific">Phyllosticta citribraziliensis</name>
    <dbReference type="NCBI Taxonomy" id="989973"/>
    <lineage>
        <taxon>Eukaryota</taxon>
        <taxon>Fungi</taxon>
        <taxon>Dikarya</taxon>
        <taxon>Ascomycota</taxon>
        <taxon>Pezizomycotina</taxon>
        <taxon>Dothideomycetes</taxon>
        <taxon>Dothideomycetes incertae sedis</taxon>
        <taxon>Botryosphaeriales</taxon>
        <taxon>Phyllostictaceae</taxon>
        <taxon>Phyllosticta</taxon>
    </lineage>
</organism>
<proteinExistence type="predicted"/>
<evidence type="ECO:0000313" key="3">
    <source>
        <dbReference type="Proteomes" id="UP001360953"/>
    </source>
</evidence>
<sequence>MCPSEGPRASSSNQWPRGVRLASMESRQPLGCSILARRHSPGSSRSSTTWARSSFRPETPRPPKARSRKSKRKVIGGRAPEDHAIGELKQGTPFFDLAWSLDTSVVSYTFSTLPSPRIYSPLLGRCRRRPSEPGGCRRLGHLVPFKAGSPEKSSPKDSRPAPTKRRTGGDVHDAAVFPPVFQFPSSATRSRAPSPVSVSARLCLLACRPCGIYLHLRLLVSSEERARDQEIHLHNGTAATTIAGVKKRVLAPTFNPPVGSTSQGVLMKMPPLQRASIQSSGCPMAAGMTPPCPTAVPSSPWLGWLTLMSRLAQVLKQPELPLVYIGSSKAMFAIHSHAADPFVLTVLGLGVF</sequence>